<protein>
    <submittedName>
        <fullName evidence="1">Uncharacterized protein</fullName>
    </submittedName>
</protein>
<gene>
    <name evidence="1" type="ORF">H920_16294</name>
</gene>
<evidence type="ECO:0000313" key="2">
    <source>
        <dbReference type="Proteomes" id="UP000028990"/>
    </source>
</evidence>
<reference evidence="1 2" key="1">
    <citation type="submission" date="2013-11" db="EMBL/GenBank/DDBJ databases">
        <title>The Damaraland mole rat (Fukomys damarensis) genome and evolution of African mole rats.</title>
        <authorList>
            <person name="Gladyshev V.N."/>
            <person name="Fang X."/>
        </authorList>
    </citation>
    <scope>NUCLEOTIDE SEQUENCE [LARGE SCALE GENOMIC DNA]</scope>
    <source>
        <tissue evidence="1">Liver</tissue>
    </source>
</reference>
<accession>A0A091CVW6</accession>
<dbReference type="Proteomes" id="UP000028990">
    <property type="component" value="Unassembled WGS sequence"/>
</dbReference>
<organism evidence="1 2">
    <name type="scientific">Fukomys damarensis</name>
    <name type="common">Damaraland mole rat</name>
    <name type="synonym">Cryptomys damarensis</name>
    <dbReference type="NCBI Taxonomy" id="885580"/>
    <lineage>
        <taxon>Eukaryota</taxon>
        <taxon>Metazoa</taxon>
        <taxon>Chordata</taxon>
        <taxon>Craniata</taxon>
        <taxon>Vertebrata</taxon>
        <taxon>Euteleostomi</taxon>
        <taxon>Mammalia</taxon>
        <taxon>Eutheria</taxon>
        <taxon>Euarchontoglires</taxon>
        <taxon>Glires</taxon>
        <taxon>Rodentia</taxon>
        <taxon>Hystricomorpha</taxon>
        <taxon>Bathyergidae</taxon>
        <taxon>Fukomys</taxon>
    </lineage>
</organism>
<dbReference type="AlphaFoldDB" id="A0A091CVW6"/>
<dbReference type="EMBL" id="KN124093">
    <property type="protein sequence ID" value="KFO22268.1"/>
    <property type="molecule type" value="Genomic_DNA"/>
</dbReference>
<name>A0A091CVW6_FUKDA</name>
<keyword evidence="2" id="KW-1185">Reference proteome</keyword>
<proteinExistence type="predicted"/>
<evidence type="ECO:0000313" key="1">
    <source>
        <dbReference type="EMBL" id="KFO22268.1"/>
    </source>
</evidence>
<sequence length="127" mass="13616">MWPLHDTICAESVLECAPHAYQLTLLQEQLQPTYQPTAPEVPGVSQRPGDSPGFTCVVQMRGGPCISLLLVLLGGENTGSGKGKMDWRLQAVVHLWNFLVCIRGVISTTVSGFAEGTFDQGEQTGSG</sequence>